<protein>
    <submittedName>
        <fullName evidence="7">Glycosyltransferase family 2 protein</fullName>
    </submittedName>
</protein>
<dbReference type="GO" id="GO:0016757">
    <property type="term" value="F:glycosyltransferase activity"/>
    <property type="evidence" value="ECO:0007669"/>
    <property type="project" value="UniProtKB-KW"/>
</dbReference>
<comment type="similarity">
    <text evidence="1">Belongs to the glycosyltransferase 2 family.</text>
</comment>
<dbReference type="InterPro" id="IPR036291">
    <property type="entry name" value="NAD(P)-bd_dom_sf"/>
</dbReference>
<evidence type="ECO:0000256" key="2">
    <source>
        <dbReference type="ARBA" id="ARBA00022676"/>
    </source>
</evidence>
<keyword evidence="4" id="KW-0472">Membrane</keyword>
<dbReference type="Pfam" id="PF01370">
    <property type="entry name" value="Epimerase"/>
    <property type="match status" value="1"/>
</dbReference>
<sequence length="881" mass="99435">MGGMGTIHAENDFIIYSENHTMTTNLLSAAVEAGVQRFFYASSACVYPESLQGPGNTDVSLRESDVWFNPPPRPQGLYGLEKLNTELLLAQYSGQIDVRIARFHNVYGPRGAWYNGREKVPAAFLRKALAGKFLGTAPSQFEIWGDGTQRRSFLYIEDCPVGVAARNSNNDFVRRELNWVPHISLEEGMRRTGEWMEDEMLKLLQGSDPNERRSLLQKFQRSQVVDLRSSGHTFAILLPITSRGSASPGDCLDDLREFAASLQKTTWRDRHSLGGDRYNVRVYLAVDHDDNFLLGAGTDNRAAATLRDEGMKNVQTVICNFPRGHVCDLWRALARRAWEDKCDYYVLMGDDVVLMDEGWMRDTVAEFNHMAEREHVPYGFGCVAFTDVTFPGMPTFPIIHRSHLDMFDGEVVPDIFVNQDGDPYLYQLYRRWGCSAMFASRISNKVGGSDQARYQKQHAVDWTFSTLDDATTKVEDWLKKQGSQAERKLTLDVVIPCYRVQLKFLEPMLQLKSNSTCSVMFIIIVDNPSSPSIAELERKFAHRPDVRIRVNENNMGASASRNRGMKESAAEWIHFLDDDVSPHPNLLIEAEKCIREHPRAAGFIGNAQFPSADSIFTAAVHLAGVTYFWDIATKMEEDMPWGVTANLIARRNIKDGVEYDLQFPKTGGGEDIDFCRKKRNFSIDHGGEGFRAAPNVVVTHPWWNNGRRSYWRFYMWSKGDGGLVKLYPEYTYRDAAPNSGEMLLLASVFSIIGGFQALIGGSWIILALSVEFACAVIVSNVMHDAYRHLFRDSTRTKTMETTVSGIRWVIAVLESSLIRMGSEGGRVMGLLERGEVLLLGKRFDWFTGRAGSGPQREERKNSAQRFGLVILVMALFLAFSQ</sequence>
<evidence type="ECO:0000313" key="8">
    <source>
        <dbReference type="Proteomes" id="UP000305948"/>
    </source>
</evidence>
<dbReference type="Proteomes" id="UP000305948">
    <property type="component" value="Unassembled WGS sequence"/>
</dbReference>
<dbReference type="SUPFAM" id="SSF53448">
    <property type="entry name" value="Nucleotide-diphospho-sugar transferases"/>
    <property type="match status" value="1"/>
</dbReference>
<keyword evidence="4" id="KW-1133">Transmembrane helix</keyword>
<keyword evidence="2" id="KW-0328">Glycosyltransferase</keyword>
<dbReference type="InterPro" id="IPR001173">
    <property type="entry name" value="Glyco_trans_2-like"/>
</dbReference>
<accession>A0A5C3NEC5</accession>
<name>A0A5C3NEC5_9AGAM</name>
<proteinExistence type="inferred from homology"/>
<evidence type="ECO:0000259" key="5">
    <source>
        <dbReference type="Pfam" id="PF00535"/>
    </source>
</evidence>
<dbReference type="EMBL" id="ML213504">
    <property type="protein sequence ID" value="TFK56259.1"/>
    <property type="molecule type" value="Genomic_DNA"/>
</dbReference>
<reference evidence="7 8" key="1">
    <citation type="journal article" date="2019" name="Nat. Ecol. Evol.">
        <title>Megaphylogeny resolves global patterns of mushroom evolution.</title>
        <authorList>
            <person name="Varga T."/>
            <person name="Krizsan K."/>
            <person name="Foldi C."/>
            <person name="Dima B."/>
            <person name="Sanchez-Garcia M."/>
            <person name="Sanchez-Ramirez S."/>
            <person name="Szollosi G.J."/>
            <person name="Szarkandi J.G."/>
            <person name="Papp V."/>
            <person name="Albert L."/>
            <person name="Andreopoulos W."/>
            <person name="Angelini C."/>
            <person name="Antonin V."/>
            <person name="Barry K.W."/>
            <person name="Bougher N.L."/>
            <person name="Buchanan P."/>
            <person name="Buyck B."/>
            <person name="Bense V."/>
            <person name="Catcheside P."/>
            <person name="Chovatia M."/>
            <person name="Cooper J."/>
            <person name="Damon W."/>
            <person name="Desjardin D."/>
            <person name="Finy P."/>
            <person name="Geml J."/>
            <person name="Haridas S."/>
            <person name="Hughes K."/>
            <person name="Justo A."/>
            <person name="Karasinski D."/>
            <person name="Kautmanova I."/>
            <person name="Kiss B."/>
            <person name="Kocsube S."/>
            <person name="Kotiranta H."/>
            <person name="LaButti K.M."/>
            <person name="Lechner B.E."/>
            <person name="Liimatainen K."/>
            <person name="Lipzen A."/>
            <person name="Lukacs Z."/>
            <person name="Mihaltcheva S."/>
            <person name="Morgado L.N."/>
            <person name="Niskanen T."/>
            <person name="Noordeloos M.E."/>
            <person name="Ohm R.A."/>
            <person name="Ortiz-Santana B."/>
            <person name="Ovrebo C."/>
            <person name="Racz N."/>
            <person name="Riley R."/>
            <person name="Savchenko A."/>
            <person name="Shiryaev A."/>
            <person name="Soop K."/>
            <person name="Spirin V."/>
            <person name="Szebenyi C."/>
            <person name="Tomsovsky M."/>
            <person name="Tulloss R.E."/>
            <person name="Uehling J."/>
            <person name="Grigoriev I.V."/>
            <person name="Vagvolgyi C."/>
            <person name="Papp T."/>
            <person name="Martin F.M."/>
            <person name="Miettinen O."/>
            <person name="Hibbett D.S."/>
            <person name="Nagy L.G."/>
        </authorList>
    </citation>
    <scope>NUCLEOTIDE SEQUENCE [LARGE SCALE GENOMIC DNA]</scope>
    <source>
        <strain evidence="7 8">OMC1185</strain>
    </source>
</reference>
<keyword evidence="8" id="KW-1185">Reference proteome</keyword>
<dbReference type="Gene3D" id="3.90.25.10">
    <property type="entry name" value="UDP-galactose 4-epimerase, domain 1"/>
    <property type="match status" value="1"/>
</dbReference>
<dbReference type="SUPFAM" id="SSF51735">
    <property type="entry name" value="NAD(P)-binding Rossmann-fold domains"/>
    <property type="match status" value="1"/>
</dbReference>
<dbReference type="AlphaFoldDB" id="A0A5C3NEC5"/>
<evidence type="ECO:0000313" key="7">
    <source>
        <dbReference type="EMBL" id="TFK56259.1"/>
    </source>
</evidence>
<evidence type="ECO:0000256" key="3">
    <source>
        <dbReference type="ARBA" id="ARBA00022679"/>
    </source>
</evidence>
<feature type="transmembrane region" description="Helical" evidence="4">
    <location>
        <begin position="757"/>
        <end position="781"/>
    </location>
</feature>
<dbReference type="Pfam" id="PF00535">
    <property type="entry name" value="Glycos_transf_2"/>
    <property type="match status" value="1"/>
</dbReference>
<dbReference type="InterPro" id="IPR001509">
    <property type="entry name" value="Epimerase_deHydtase"/>
</dbReference>
<evidence type="ECO:0000256" key="4">
    <source>
        <dbReference type="SAM" id="Phobius"/>
    </source>
</evidence>
<dbReference type="CDD" id="cd00761">
    <property type="entry name" value="Glyco_tranf_GTA_type"/>
    <property type="match status" value="1"/>
</dbReference>
<gene>
    <name evidence="7" type="ORF">OE88DRAFT_1673544</name>
</gene>
<dbReference type="InterPro" id="IPR029044">
    <property type="entry name" value="Nucleotide-diphossugar_trans"/>
</dbReference>
<dbReference type="Gene3D" id="3.90.550.10">
    <property type="entry name" value="Spore Coat Polysaccharide Biosynthesis Protein SpsA, Chain A"/>
    <property type="match status" value="1"/>
</dbReference>
<keyword evidence="4" id="KW-0812">Transmembrane</keyword>
<dbReference type="PANTHER" id="PTHR43179:SF12">
    <property type="entry name" value="GALACTOFURANOSYLTRANSFERASE GLFT2"/>
    <property type="match status" value="1"/>
</dbReference>
<evidence type="ECO:0000256" key="1">
    <source>
        <dbReference type="ARBA" id="ARBA00006739"/>
    </source>
</evidence>
<evidence type="ECO:0000259" key="6">
    <source>
        <dbReference type="Pfam" id="PF01370"/>
    </source>
</evidence>
<dbReference type="PANTHER" id="PTHR43179">
    <property type="entry name" value="RHAMNOSYLTRANSFERASE WBBL"/>
    <property type="match status" value="1"/>
</dbReference>
<feature type="transmembrane region" description="Helical" evidence="4">
    <location>
        <begin position="863"/>
        <end position="880"/>
    </location>
</feature>
<organism evidence="7 8">
    <name type="scientific">Heliocybe sulcata</name>
    <dbReference type="NCBI Taxonomy" id="5364"/>
    <lineage>
        <taxon>Eukaryota</taxon>
        <taxon>Fungi</taxon>
        <taxon>Dikarya</taxon>
        <taxon>Basidiomycota</taxon>
        <taxon>Agaricomycotina</taxon>
        <taxon>Agaricomycetes</taxon>
        <taxon>Gloeophyllales</taxon>
        <taxon>Gloeophyllaceae</taxon>
        <taxon>Heliocybe</taxon>
    </lineage>
</organism>
<dbReference type="Gene3D" id="3.40.50.720">
    <property type="entry name" value="NAD(P)-binding Rossmann-like Domain"/>
    <property type="match status" value="1"/>
</dbReference>
<keyword evidence="3 7" id="KW-0808">Transferase</keyword>
<dbReference type="OrthoDB" id="331544at2759"/>
<feature type="domain" description="NAD-dependent epimerase/dehydratase" evidence="6">
    <location>
        <begin position="15"/>
        <end position="159"/>
    </location>
</feature>
<feature type="domain" description="Glycosyltransferase 2-like" evidence="5">
    <location>
        <begin position="493"/>
        <end position="598"/>
    </location>
</feature>
<dbReference type="STRING" id="5364.A0A5C3NEC5"/>